<dbReference type="Proteomes" id="UP000887566">
    <property type="component" value="Unplaced"/>
</dbReference>
<evidence type="ECO:0000313" key="4">
    <source>
        <dbReference type="WBParaSite" id="PSAMB.scaffold12133size2934.g34653.t1"/>
    </source>
</evidence>
<proteinExistence type="predicted"/>
<dbReference type="AlphaFoldDB" id="A0A914USZ8"/>
<evidence type="ECO:0000256" key="1">
    <source>
        <dbReference type="SAM" id="MobiDB-lite"/>
    </source>
</evidence>
<name>A0A914USZ8_9BILA</name>
<accession>A0A914USZ8</accession>
<feature type="region of interest" description="Disordered" evidence="1">
    <location>
        <begin position="19"/>
        <end position="47"/>
    </location>
</feature>
<keyword evidence="3" id="KW-1185">Reference proteome</keyword>
<evidence type="ECO:0000313" key="3">
    <source>
        <dbReference type="Proteomes" id="UP000887566"/>
    </source>
</evidence>
<reference evidence="4" key="1">
    <citation type="submission" date="2022-11" db="UniProtKB">
        <authorList>
            <consortium name="WormBaseParasite"/>
        </authorList>
    </citation>
    <scope>IDENTIFICATION</scope>
</reference>
<dbReference type="WBParaSite" id="PSAMB.scaffold12133size2934.g34653.t1">
    <property type="protein sequence ID" value="PSAMB.scaffold12133size2934.g34653.t1"/>
    <property type="gene ID" value="PSAMB.scaffold12133size2934.g34653"/>
</dbReference>
<keyword evidence="2" id="KW-0732">Signal</keyword>
<organism evidence="3 4">
    <name type="scientific">Plectus sambesii</name>
    <dbReference type="NCBI Taxonomy" id="2011161"/>
    <lineage>
        <taxon>Eukaryota</taxon>
        <taxon>Metazoa</taxon>
        <taxon>Ecdysozoa</taxon>
        <taxon>Nematoda</taxon>
        <taxon>Chromadorea</taxon>
        <taxon>Plectida</taxon>
        <taxon>Plectina</taxon>
        <taxon>Plectoidea</taxon>
        <taxon>Plectidae</taxon>
        <taxon>Plectus</taxon>
    </lineage>
</organism>
<evidence type="ECO:0000256" key="2">
    <source>
        <dbReference type="SAM" id="SignalP"/>
    </source>
</evidence>
<feature type="chain" id="PRO_5037816949" evidence="2">
    <location>
        <begin position="18"/>
        <end position="70"/>
    </location>
</feature>
<protein>
    <submittedName>
        <fullName evidence="4">Uncharacterized protein</fullName>
    </submittedName>
</protein>
<sequence>MLSICFAVLLLSSAALANPIDPFNQQPNHPSRRPHQPTTKSPPTAGKARVTIIDQGLIVSKQNGNGKDFE</sequence>
<feature type="signal peptide" evidence="2">
    <location>
        <begin position="1"/>
        <end position="17"/>
    </location>
</feature>